<dbReference type="PANTHER" id="PTHR16779">
    <property type="entry name" value="BETA-1,4-MANNOSYLTRANSFERASE EGH"/>
    <property type="match status" value="1"/>
</dbReference>
<evidence type="ECO:0000313" key="3">
    <source>
        <dbReference type="EMBL" id="KZP01657.1"/>
    </source>
</evidence>
<dbReference type="STRING" id="1330018.A0A167S7X7"/>
<feature type="transmembrane region" description="Helical" evidence="1">
    <location>
        <begin position="911"/>
        <end position="935"/>
    </location>
</feature>
<organism evidence="3 4">
    <name type="scientific">Calocera viscosa (strain TUFC12733)</name>
    <dbReference type="NCBI Taxonomy" id="1330018"/>
    <lineage>
        <taxon>Eukaryota</taxon>
        <taxon>Fungi</taxon>
        <taxon>Dikarya</taxon>
        <taxon>Basidiomycota</taxon>
        <taxon>Agaricomycotina</taxon>
        <taxon>Dacrymycetes</taxon>
        <taxon>Dacrymycetales</taxon>
        <taxon>Dacrymycetaceae</taxon>
        <taxon>Calocera</taxon>
    </lineage>
</organism>
<feature type="transmembrane region" description="Helical" evidence="1">
    <location>
        <begin position="947"/>
        <end position="972"/>
    </location>
</feature>
<feature type="transmembrane region" description="Helical" evidence="1">
    <location>
        <begin position="552"/>
        <end position="571"/>
    </location>
</feature>
<feature type="transmembrane region" description="Helical" evidence="1">
    <location>
        <begin position="289"/>
        <end position="306"/>
    </location>
</feature>
<feature type="domain" description="Glycosyltransferase 2-like" evidence="2">
    <location>
        <begin position="714"/>
        <end position="935"/>
    </location>
</feature>
<dbReference type="InterPro" id="IPR001173">
    <property type="entry name" value="Glyco_trans_2-like"/>
</dbReference>
<name>A0A167S7X7_CALVF</name>
<dbReference type="InterPro" id="IPR027389">
    <property type="entry name" value="B_mannosylTrfase_Bre-3/Egh"/>
</dbReference>
<keyword evidence="3" id="KW-0808">Transferase</keyword>
<keyword evidence="1" id="KW-1133">Transmembrane helix</keyword>
<dbReference type="GO" id="GO:0019187">
    <property type="term" value="F:beta-1,4-mannosyltransferase activity"/>
    <property type="evidence" value="ECO:0007669"/>
    <property type="project" value="InterPro"/>
</dbReference>
<keyword evidence="1" id="KW-0812">Transmembrane</keyword>
<dbReference type="Proteomes" id="UP000076738">
    <property type="component" value="Unassembled WGS sequence"/>
</dbReference>
<reference evidence="3 4" key="1">
    <citation type="journal article" date="2016" name="Mol. Biol. Evol.">
        <title>Comparative Genomics of Early-Diverging Mushroom-Forming Fungi Provides Insights into the Origins of Lignocellulose Decay Capabilities.</title>
        <authorList>
            <person name="Nagy L.G."/>
            <person name="Riley R."/>
            <person name="Tritt A."/>
            <person name="Adam C."/>
            <person name="Daum C."/>
            <person name="Floudas D."/>
            <person name="Sun H."/>
            <person name="Yadav J.S."/>
            <person name="Pangilinan J."/>
            <person name="Larsson K.H."/>
            <person name="Matsuura K."/>
            <person name="Barry K."/>
            <person name="Labutti K."/>
            <person name="Kuo R."/>
            <person name="Ohm R.A."/>
            <person name="Bhattacharya S.S."/>
            <person name="Shirouzu T."/>
            <person name="Yoshinaga Y."/>
            <person name="Martin F.M."/>
            <person name="Grigoriev I.V."/>
            <person name="Hibbett D.S."/>
        </authorList>
    </citation>
    <scope>NUCLEOTIDE SEQUENCE [LARGE SCALE GENOMIC DNA]</scope>
    <source>
        <strain evidence="3 4">TUFC12733</strain>
    </source>
</reference>
<keyword evidence="4" id="KW-1185">Reference proteome</keyword>
<evidence type="ECO:0000313" key="4">
    <source>
        <dbReference type="Proteomes" id="UP000076738"/>
    </source>
</evidence>
<gene>
    <name evidence="3" type="ORF">CALVIDRAFT_474075</name>
</gene>
<feature type="transmembrane region" description="Helical" evidence="1">
    <location>
        <begin position="404"/>
        <end position="427"/>
    </location>
</feature>
<feature type="transmembrane region" description="Helical" evidence="1">
    <location>
        <begin position="312"/>
        <end position="331"/>
    </location>
</feature>
<accession>A0A167S7X7</accession>
<dbReference type="Pfam" id="PF13632">
    <property type="entry name" value="Glyco_trans_2_3"/>
    <property type="match status" value="1"/>
</dbReference>
<dbReference type="InterPro" id="IPR029044">
    <property type="entry name" value="Nucleotide-diphossugar_trans"/>
</dbReference>
<proteinExistence type="predicted"/>
<feature type="transmembrane region" description="Helical" evidence="1">
    <location>
        <begin position="591"/>
        <end position="611"/>
    </location>
</feature>
<dbReference type="PANTHER" id="PTHR16779:SF1">
    <property type="entry name" value="BETA-1,4-MANNOSYLTRANSFERASE EGH"/>
    <property type="match status" value="1"/>
</dbReference>
<dbReference type="GO" id="GO:0005737">
    <property type="term" value="C:cytoplasm"/>
    <property type="evidence" value="ECO:0007669"/>
    <property type="project" value="TreeGrafter"/>
</dbReference>
<feature type="transmembrane region" description="Helical" evidence="1">
    <location>
        <begin position="217"/>
        <end position="237"/>
    </location>
</feature>
<evidence type="ECO:0000259" key="2">
    <source>
        <dbReference type="Pfam" id="PF13632"/>
    </source>
</evidence>
<feature type="transmembrane region" description="Helical" evidence="1">
    <location>
        <begin position="343"/>
        <end position="369"/>
    </location>
</feature>
<feature type="transmembrane region" description="Helical" evidence="1">
    <location>
        <begin position="243"/>
        <end position="268"/>
    </location>
</feature>
<evidence type="ECO:0000256" key="1">
    <source>
        <dbReference type="SAM" id="Phobius"/>
    </source>
</evidence>
<dbReference type="OrthoDB" id="5819582at2759"/>
<dbReference type="SUPFAM" id="SSF53448">
    <property type="entry name" value="Nucleotide-diphospho-sugar transferases"/>
    <property type="match status" value="1"/>
</dbReference>
<dbReference type="AlphaFoldDB" id="A0A167S7X7"/>
<keyword evidence="1" id="KW-0472">Membrane</keyword>
<protein>
    <submittedName>
        <fullName evidence="3">Glycosyltransferase family 2 protein</fullName>
    </submittedName>
</protein>
<feature type="transmembrane region" description="Helical" evidence="1">
    <location>
        <begin position="375"/>
        <end position="397"/>
    </location>
</feature>
<sequence length="986" mass="112263">MGLNPDSARYERAGRAYVPPVEHATLPEAPNADSLTRLPWIDGLRGAAAVVMFTQAFADLTWTQSHPGTLPLTTTEGVVRNGQLAISLWFVLSGRSLVNNFYRWAFLGRKILTESAPKKQGESELRWGSLAVSVFRRPIRLAYAGAIIGLIQWLLCAKGFTNDAETASVKLLAPSDLWVPSWCEVGDFAGFLKLVLDMFTNPDHGTMWFKGAQLWTIYDLFWGSMLTYIVAAAVAPLPLRSRYVVYAVLLPSLWFITSNNFLFIAGLVMCDMYTTGMVRWINDNWKLTMAIELSVMAFATALIVGVDNVAAPINNAIGNITVAVGLFGYDAQTLWPQTMVMSNWIIAIATVLWIEVSHTMQWFVGWGIFVWMGKISFGFIFLQYIVLYSIMPLLILALNDGRSYWNVVAPTYLICFIINCVFGWVFYQIVDLFALRLTKNMWNGLFVTHPTSFFTMPYKFVTFLAHFIVTLPVRLAMWFGRGITNWYKGTVSGIHTLFHWKNVGGIKRTPPGVHMPDDPAMRGQLYSTRWTADLRDDREAMRTYRLLQVNQWAWVVHLFLIPGLTALWIYYHPTGGFTWDGFTFSSLWRFMWALSVPNCLCAYIGFCTPDWSPSKRSMDRRPVIREAIRNFYIVLVTKGSNETAVRRGFDTLVKLEKLHPSVKVFVLTDEPYAYPDINNIVCPKAYKSPQGLAKHKARALDYFRYSMGLTEYDWTLHMDEESVTDAESLRRMFDFIRYSPHSIGQGIILYNGHGYFNKGESWKTTLQGWFFSVADCLRVGDDLARFHLQNTAIHAPVFGVHGSFLLLNGIVEQEVTWDCGSLAEDFEFSHFAWRKGFTCGRINGIVREQSPTTLRDFLKQRRRWFVGIREIKGVYGLPKLAINLWIVGVLTLAVTLINIPFSFWVDTSVTPFWIALCADFCFATFIILYLMGFLFQEIDAATPWYYAILHFFGMIMQPIASMAEGLAAIWALSSPKTITFEVIVKK</sequence>
<dbReference type="EMBL" id="KV417266">
    <property type="protein sequence ID" value="KZP01657.1"/>
    <property type="molecule type" value="Genomic_DNA"/>
</dbReference>
<feature type="transmembrane region" description="Helical" evidence="1">
    <location>
        <begin position="882"/>
        <end position="905"/>
    </location>
</feature>